<dbReference type="RefSeq" id="WP_091106161.1">
    <property type="nucleotide sequence ID" value="NZ_FOBF01000055.1"/>
</dbReference>
<dbReference type="EMBL" id="FOBF01000055">
    <property type="protein sequence ID" value="SEN89666.1"/>
    <property type="molecule type" value="Genomic_DNA"/>
</dbReference>
<dbReference type="Proteomes" id="UP000198953">
    <property type="component" value="Unassembled WGS sequence"/>
</dbReference>
<reference evidence="1 2" key="1">
    <citation type="submission" date="2016-10" db="EMBL/GenBank/DDBJ databases">
        <authorList>
            <person name="de Groot N.N."/>
        </authorList>
    </citation>
    <scope>NUCLEOTIDE SEQUENCE [LARGE SCALE GENOMIC DNA]</scope>
    <source>
        <strain evidence="1 2">DSM 43357</strain>
    </source>
</reference>
<sequence length="76" mass="8609">MPDTHKSADGQFANVVFEHCRWALAKNRRCPSDAWPVRERLAVAVVLMSKTYLDQNGYTVASAHRRLFDSMDLSVA</sequence>
<proteinExistence type="predicted"/>
<keyword evidence="2" id="KW-1185">Reference proteome</keyword>
<evidence type="ECO:0000313" key="1">
    <source>
        <dbReference type="EMBL" id="SEN89666.1"/>
    </source>
</evidence>
<protein>
    <submittedName>
        <fullName evidence="1">Uncharacterized protein</fullName>
    </submittedName>
</protein>
<name>A0A1H8KAX0_9ACTN</name>
<organism evidence="1 2">
    <name type="scientific">Nonomuraea pusilla</name>
    <dbReference type="NCBI Taxonomy" id="46177"/>
    <lineage>
        <taxon>Bacteria</taxon>
        <taxon>Bacillati</taxon>
        <taxon>Actinomycetota</taxon>
        <taxon>Actinomycetes</taxon>
        <taxon>Streptosporangiales</taxon>
        <taxon>Streptosporangiaceae</taxon>
        <taxon>Nonomuraea</taxon>
    </lineage>
</organism>
<feature type="non-terminal residue" evidence="1">
    <location>
        <position position="76"/>
    </location>
</feature>
<dbReference type="AlphaFoldDB" id="A0A1H8KAX0"/>
<evidence type="ECO:0000313" key="2">
    <source>
        <dbReference type="Proteomes" id="UP000198953"/>
    </source>
</evidence>
<accession>A0A1H8KAX0</accession>
<dbReference type="STRING" id="46177.SAMN05660976_08559"/>
<gene>
    <name evidence="1" type="ORF">SAMN05660976_08559</name>
</gene>